<dbReference type="HAMAP" id="MF_00508">
    <property type="entry name" value="Ribosomal_uS10"/>
    <property type="match status" value="1"/>
</dbReference>
<keyword evidence="2 4" id="KW-0689">Ribosomal protein</keyword>
<keyword evidence="7" id="KW-1185">Reference proteome</keyword>
<gene>
    <name evidence="4 6" type="primary">rpsJ</name>
    <name evidence="6" type="ORF">FZC37_02415</name>
</gene>
<evidence type="ECO:0000256" key="4">
    <source>
        <dbReference type="HAMAP-Rule" id="MF_00508"/>
    </source>
</evidence>
<feature type="domain" description="Small ribosomal subunit protein uS10" evidence="5">
    <location>
        <begin position="7"/>
        <end position="101"/>
    </location>
</feature>
<dbReference type="RefSeq" id="WP_148952127.1">
    <property type="nucleotide sequence ID" value="NZ_CP043312.1"/>
</dbReference>
<dbReference type="GO" id="GO:1990904">
    <property type="term" value="C:ribonucleoprotein complex"/>
    <property type="evidence" value="ECO:0007669"/>
    <property type="project" value="UniProtKB-KW"/>
</dbReference>
<dbReference type="NCBIfam" id="NF001861">
    <property type="entry name" value="PRK00596.1"/>
    <property type="match status" value="1"/>
</dbReference>
<dbReference type="InterPro" id="IPR027486">
    <property type="entry name" value="Ribosomal_uS10_dom"/>
</dbReference>
<name>A0A5C0UI62_9RICK</name>
<keyword evidence="3 4" id="KW-0687">Ribonucleoprotein</keyword>
<evidence type="ECO:0000313" key="6">
    <source>
        <dbReference type="EMBL" id="QEK39766.1"/>
    </source>
</evidence>
<dbReference type="SUPFAM" id="SSF54999">
    <property type="entry name" value="Ribosomal protein S10"/>
    <property type="match status" value="1"/>
</dbReference>
<dbReference type="InterPro" id="IPR036838">
    <property type="entry name" value="Ribosomal_uS10_dom_sf"/>
</dbReference>
<dbReference type="InterPro" id="IPR001848">
    <property type="entry name" value="Ribosomal_uS10"/>
</dbReference>
<dbReference type="PRINTS" id="PR00971">
    <property type="entry name" value="RIBOSOMALS10"/>
</dbReference>
<evidence type="ECO:0000256" key="2">
    <source>
        <dbReference type="ARBA" id="ARBA00022980"/>
    </source>
</evidence>
<dbReference type="GO" id="GO:0005840">
    <property type="term" value="C:ribosome"/>
    <property type="evidence" value="ECO:0007669"/>
    <property type="project" value="UniProtKB-KW"/>
</dbReference>
<evidence type="ECO:0000256" key="1">
    <source>
        <dbReference type="ARBA" id="ARBA00007102"/>
    </source>
</evidence>
<evidence type="ECO:0000256" key="3">
    <source>
        <dbReference type="ARBA" id="ARBA00023274"/>
    </source>
</evidence>
<comment type="function">
    <text evidence="4">Involved in the binding of tRNA to the ribosomes.</text>
</comment>
<dbReference type="PANTHER" id="PTHR11700">
    <property type="entry name" value="30S RIBOSOMAL PROTEIN S10 FAMILY MEMBER"/>
    <property type="match status" value="1"/>
</dbReference>
<dbReference type="GO" id="GO:0000049">
    <property type="term" value="F:tRNA binding"/>
    <property type="evidence" value="ECO:0007669"/>
    <property type="project" value="UniProtKB-UniRule"/>
</dbReference>
<comment type="subunit">
    <text evidence="4">Part of the 30S ribosomal subunit.</text>
</comment>
<accession>A0A5C0UI62</accession>
<sequence length="104" mass="11522">MSNQKLKIRVKSYDYTLVDKTVKDIMKIIAGVGNEVRGPIPLPVNVSKMTLNTSPGQDKKAREQFEIRVSKRLIVVICPTPQIVEALEKFEVPGGIDIEVALSS</sequence>
<dbReference type="GO" id="GO:0003735">
    <property type="term" value="F:structural constituent of ribosome"/>
    <property type="evidence" value="ECO:0007669"/>
    <property type="project" value="InterPro"/>
</dbReference>
<dbReference type="AlphaFoldDB" id="A0A5C0UI62"/>
<reference evidence="6 7" key="1">
    <citation type="submission" date="2019-08" db="EMBL/GenBank/DDBJ databases">
        <title>Highly reduced genomes of protist endosymbionts show evolutionary convergence.</title>
        <authorList>
            <person name="George E."/>
            <person name="Husnik F."/>
            <person name="Tashyreva D."/>
            <person name="Prokopchuk G."/>
            <person name="Horak A."/>
            <person name="Kwong W.K."/>
            <person name="Lukes J."/>
            <person name="Keeling P.J."/>
        </authorList>
    </citation>
    <scope>NUCLEOTIDE SEQUENCE [LARGE SCALE GENOMIC DNA]</scope>
    <source>
        <strain evidence="6">1621</strain>
    </source>
</reference>
<dbReference type="Gene3D" id="3.30.70.600">
    <property type="entry name" value="Ribosomal protein S10 domain"/>
    <property type="match status" value="1"/>
</dbReference>
<dbReference type="Proteomes" id="UP000323844">
    <property type="component" value="Chromosome"/>
</dbReference>
<proteinExistence type="inferred from homology"/>
<dbReference type="NCBIfam" id="TIGR01049">
    <property type="entry name" value="rpsJ_bact"/>
    <property type="match status" value="1"/>
</dbReference>
<protein>
    <recommendedName>
        <fullName evidence="4">Small ribosomal subunit protein uS10</fullName>
    </recommendedName>
</protein>
<dbReference type="EMBL" id="CP043312">
    <property type="protein sequence ID" value="QEK39766.1"/>
    <property type="molecule type" value="Genomic_DNA"/>
</dbReference>
<evidence type="ECO:0000259" key="5">
    <source>
        <dbReference type="SMART" id="SM01403"/>
    </source>
</evidence>
<comment type="similarity">
    <text evidence="1 4">Belongs to the universal ribosomal protein uS10 family.</text>
</comment>
<dbReference type="Pfam" id="PF00338">
    <property type="entry name" value="Ribosomal_S10"/>
    <property type="match status" value="1"/>
</dbReference>
<organism evidence="6 7">
    <name type="scientific">Candidatus Sneabacter namystus</name>
    <dbReference type="NCBI Taxonomy" id="2601646"/>
    <lineage>
        <taxon>Bacteria</taxon>
        <taxon>Pseudomonadati</taxon>
        <taxon>Pseudomonadota</taxon>
        <taxon>Alphaproteobacteria</taxon>
        <taxon>Rickettsiales</taxon>
        <taxon>Rickettsiaceae</taxon>
        <taxon>Rickettsieae</taxon>
        <taxon>Candidatus Sneabacter</taxon>
    </lineage>
</organism>
<dbReference type="GO" id="GO:0006412">
    <property type="term" value="P:translation"/>
    <property type="evidence" value="ECO:0007669"/>
    <property type="project" value="UniProtKB-UniRule"/>
</dbReference>
<dbReference type="KEGG" id="snay:FZC37_02415"/>
<dbReference type="SMART" id="SM01403">
    <property type="entry name" value="Ribosomal_S10"/>
    <property type="match status" value="1"/>
</dbReference>
<evidence type="ECO:0000313" key="7">
    <source>
        <dbReference type="Proteomes" id="UP000323844"/>
    </source>
</evidence>
<dbReference type="OrthoDB" id="9804464at2"/>